<reference evidence="9 10" key="1">
    <citation type="submission" date="2016-11" db="EMBL/GenBank/DDBJ databases">
        <authorList>
            <person name="Jaros S."/>
            <person name="Januszkiewicz K."/>
            <person name="Wedrychowicz H."/>
        </authorList>
    </citation>
    <scope>NUCLEOTIDE SEQUENCE [LARGE SCALE GENOMIC DNA]</scope>
    <source>
        <strain evidence="9 10">DSM 43832</strain>
    </source>
</reference>
<dbReference type="STRING" id="1848.SAMN05443637_12263"/>
<evidence type="ECO:0000256" key="1">
    <source>
        <dbReference type="ARBA" id="ARBA00004651"/>
    </source>
</evidence>
<comment type="similarity">
    <text evidence="2">Belongs to the AzlC family.</text>
</comment>
<evidence type="ECO:0000256" key="3">
    <source>
        <dbReference type="ARBA" id="ARBA00022448"/>
    </source>
</evidence>
<evidence type="ECO:0000256" key="4">
    <source>
        <dbReference type="ARBA" id="ARBA00022475"/>
    </source>
</evidence>
<dbReference type="EMBL" id="FRAP01000022">
    <property type="protein sequence ID" value="SHL25002.1"/>
    <property type="molecule type" value="Genomic_DNA"/>
</dbReference>
<keyword evidence="4" id="KW-1003">Cell membrane</keyword>
<evidence type="ECO:0000256" key="5">
    <source>
        <dbReference type="ARBA" id="ARBA00022692"/>
    </source>
</evidence>
<dbReference type="Pfam" id="PF03591">
    <property type="entry name" value="AzlC"/>
    <property type="match status" value="1"/>
</dbReference>
<feature type="transmembrane region" description="Helical" evidence="8">
    <location>
        <begin position="129"/>
        <end position="154"/>
    </location>
</feature>
<evidence type="ECO:0000313" key="10">
    <source>
        <dbReference type="Proteomes" id="UP000184363"/>
    </source>
</evidence>
<evidence type="ECO:0000313" key="9">
    <source>
        <dbReference type="EMBL" id="SHL25002.1"/>
    </source>
</evidence>
<organism evidence="9 10">
    <name type="scientific">Pseudonocardia thermophila</name>
    <dbReference type="NCBI Taxonomy" id="1848"/>
    <lineage>
        <taxon>Bacteria</taxon>
        <taxon>Bacillati</taxon>
        <taxon>Actinomycetota</taxon>
        <taxon>Actinomycetes</taxon>
        <taxon>Pseudonocardiales</taxon>
        <taxon>Pseudonocardiaceae</taxon>
        <taxon>Pseudonocardia</taxon>
    </lineage>
</organism>
<keyword evidence="6 8" id="KW-1133">Transmembrane helix</keyword>
<dbReference type="GO" id="GO:0005886">
    <property type="term" value="C:plasma membrane"/>
    <property type="evidence" value="ECO:0007669"/>
    <property type="project" value="UniProtKB-SubCell"/>
</dbReference>
<gene>
    <name evidence="9" type="ORF">SAMN05443637_12263</name>
</gene>
<dbReference type="PANTHER" id="PTHR34979">
    <property type="entry name" value="INNER MEMBRANE PROTEIN YGAZ"/>
    <property type="match status" value="1"/>
</dbReference>
<keyword evidence="7 8" id="KW-0472">Membrane</keyword>
<dbReference type="Proteomes" id="UP000184363">
    <property type="component" value="Unassembled WGS sequence"/>
</dbReference>
<dbReference type="InterPro" id="IPR011606">
    <property type="entry name" value="Brnchd-chn_aa_trnsp_permease"/>
</dbReference>
<sequence length="227" mass="22810">MRPIQRTLLGPDLRDALALAAAIGLVGVSFGALAAAAGVPPVLTVALSVLVFAGGSQFLLVAVLSAGGGVVPAVLGGLLLNARHLPFGLAMAPVIADRWPARLIGAHFMIDESVAFAKARGTGPRARRAFWLSGLLAFVVWNVCAIGGMLIGAAVPDPEVLGVDAAFPAALGALLLGQLRHPETQRVALVAVTAALAATPFLPAGVPVLLGLAGLLVAGRAAPEEAR</sequence>
<name>A0A1M6Z3P0_PSETH</name>
<dbReference type="GO" id="GO:1903785">
    <property type="term" value="P:L-valine transmembrane transport"/>
    <property type="evidence" value="ECO:0007669"/>
    <property type="project" value="TreeGrafter"/>
</dbReference>
<evidence type="ECO:0000256" key="8">
    <source>
        <dbReference type="SAM" id="Phobius"/>
    </source>
</evidence>
<dbReference type="PANTHER" id="PTHR34979:SF1">
    <property type="entry name" value="INNER MEMBRANE PROTEIN YGAZ"/>
    <property type="match status" value="1"/>
</dbReference>
<evidence type="ECO:0000256" key="6">
    <source>
        <dbReference type="ARBA" id="ARBA00022989"/>
    </source>
</evidence>
<protein>
    <submittedName>
        <fullName evidence="9">Predicted branched-chain amino acid permease (Azaleucine resistance)</fullName>
    </submittedName>
</protein>
<dbReference type="OrthoDB" id="5195391at2"/>
<accession>A0A1M6Z3P0</accession>
<dbReference type="RefSeq" id="WP_073459689.1">
    <property type="nucleotide sequence ID" value="NZ_CALGVN010000007.1"/>
</dbReference>
<feature type="transmembrane region" description="Helical" evidence="8">
    <location>
        <begin position="58"/>
        <end position="80"/>
    </location>
</feature>
<evidence type="ECO:0000256" key="7">
    <source>
        <dbReference type="ARBA" id="ARBA00023136"/>
    </source>
</evidence>
<keyword evidence="10" id="KW-1185">Reference proteome</keyword>
<comment type="subcellular location">
    <subcellularLocation>
        <location evidence="1">Cell membrane</location>
        <topology evidence="1">Multi-pass membrane protein</topology>
    </subcellularLocation>
</comment>
<keyword evidence="3" id="KW-0813">Transport</keyword>
<proteinExistence type="inferred from homology"/>
<feature type="transmembrane region" description="Helical" evidence="8">
    <location>
        <begin position="189"/>
        <end position="218"/>
    </location>
</feature>
<keyword evidence="5 8" id="KW-0812">Transmembrane</keyword>
<evidence type="ECO:0000256" key="2">
    <source>
        <dbReference type="ARBA" id="ARBA00010735"/>
    </source>
</evidence>
<dbReference type="AlphaFoldDB" id="A0A1M6Z3P0"/>